<organism evidence="2 3">
    <name type="scientific">Nocardioides endophyticus</name>
    <dbReference type="NCBI Taxonomy" id="1353775"/>
    <lineage>
        <taxon>Bacteria</taxon>
        <taxon>Bacillati</taxon>
        <taxon>Actinomycetota</taxon>
        <taxon>Actinomycetes</taxon>
        <taxon>Propionibacteriales</taxon>
        <taxon>Nocardioidaceae</taxon>
        <taxon>Nocardioides</taxon>
    </lineage>
</organism>
<proteinExistence type="predicted"/>
<evidence type="ECO:0000313" key="2">
    <source>
        <dbReference type="EMBL" id="GAA4759517.1"/>
    </source>
</evidence>
<gene>
    <name evidence="2" type="ORF">GCM10023350_52040</name>
</gene>
<dbReference type="RefSeq" id="WP_345530063.1">
    <property type="nucleotide sequence ID" value="NZ_BAABKN010000037.1"/>
</dbReference>
<evidence type="ECO:0000313" key="3">
    <source>
        <dbReference type="Proteomes" id="UP001499882"/>
    </source>
</evidence>
<sequence length="599" mass="64323">MSDATRMLQDAGDRLEPAHGGTLVTSFYDWSDIHPDWQAARIFPVISENALRASLGRSAEHPVPARTPLHGKFCVMRVLGLLLRPFLVAALALLFVPTAAIPAQAATGTITGTAVDSDGKPLENVYWELYTLEGGEWTTLQFGPKLTDSAGRFSRQVQLGGQYRVCFSDSYYGESSSAEFYWQPEVRHHDRCWPNATSWQTAQTWTSTAAAPSKTLSVTLPTQGLGMAPVDPFILGSYKVGEPLTIVGQEGWRPTNATFSYQWMTHSDGSPSTAIPGATSSTYVPTAAQSGTWIYATVTASLPGYKPARLGTPVTKVGTTHVQPTSPLTITGAADPGATLTASLGKPANTYSEIRWFVDGVPQPRYTSYNAAASTFPISAAHSGARVEARLNIYKTDSAGNYVDGSDTFQRAVVQVSGSRPALALPAAAAPAGRPTVGRIIAAPTRVSADPKATLSYQWLRGAAAIGGATASRYKVRAVDVNKKLKVRVTISRPGWPNEYVSTSTATVAKRALKVGQVKVAGKAKVGSRLTAQTTGWRPSSVKFRYRWLRNGHAVRGATKAHYKIRKADRGRVIKVRVTATKPSYLSVTKTSKGHKVAR</sequence>
<protein>
    <recommendedName>
        <fullName evidence="4">Carboxypeptidase regulatory-like domain-containing protein</fullName>
    </recommendedName>
</protein>
<reference evidence="3" key="1">
    <citation type="journal article" date="2019" name="Int. J. Syst. Evol. Microbiol.">
        <title>The Global Catalogue of Microorganisms (GCM) 10K type strain sequencing project: providing services to taxonomists for standard genome sequencing and annotation.</title>
        <authorList>
            <consortium name="The Broad Institute Genomics Platform"/>
            <consortium name="The Broad Institute Genome Sequencing Center for Infectious Disease"/>
            <person name="Wu L."/>
            <person name="Ma J."/>
        </authorList>
    </citation>
    <scope>NUCLEOTIDE SEQUENCE [LARGE SCALE GENOMIC DNA]</scope>
    <source>
        <strain evidence="3">JCM 18532</strain>
    </source>
</reference>
<feature type="transmembrane region" description="Helical" evidence="1">
    <location>
        <begin position="74"/>
        <end position="96"/>
    </location>
</feature>
<evidence type="ECO:0000256" key="1">
    <source>
        <dbReference type="SAM" id="Phobius"/>
    </source>
</evidence>
<keyword evidence="3" id="KW-1185">Reference proteome</keyword>
<dbReference type="SUPFAM" id="SSF49452">
    <property type="entry name" value="Starch-binding domain-like"/>
    <property type="match status" value="1"/>
</dbReference>
<keyword evidence="1" id="KW-0472">Membrane</keyword>
<accession>A0ABP8ZLJ9</accession>
<dbReference type="Proteomes" id="UP001499882">
    <property type="component" value="Unassembled WGS sequence"/>
</dbReference>
<comment type="caution">
    <text evidence="2">The sequence shown here is derived from an EMBL/GenBank/DDBJ whole genome shotgun (WGS) entry which is preliminary data.</text>
</comment>
<keyword evidence="1" id="KW-0812">Transmembrane</keyword>
<dbReference type="InterPro" id="IPR013784">
    <property type="entry name" value="Carb-bd-like_fold"/>
</dbReference>
<name>A0ABP8ZLJ9_9ACTN</name>
<evidence type="ECO:0008006" key="4">
    <source>
        <dbReference type="Google" id="ProtNLM"/>
    </source>
</evidence>
<keyword evidence="1" id="KW-1133">Transmembrane helix</keyword>
<dbReference type="Gene3D" id="2.60.40.2700">
    <property type="match status" value="3"/>
</dbReference>
<dbReference type="EMBL" id="BAABKN010000037">
    <property type="protein sequence ID" value="GAA4759517.1"/>
    <property type="molecule type" value="Genomic_DNA"/>
</dbReference>